<proteinExistence type="inferred from homology"/>
<evidence type="ECO:0000256" key="1">
    <source>
        <dbReference type="ARBA" id="ARBA00009580"/>
    </source>
</evidence>
<reference evidence="4 5" key="1">
    <citation type="submission" date="2024-10" db="EMBL/GenBank/DDBJ databases">
        <title>The Natural Products Discovery Center: Release of the First 8490 Sequenced Strains for Exploring Actinobacteria Biosynthetic Diversity.</title>
        <authorList>
            <person name="Kalkreuter E."/>
            <person name="Kautsar S.A."/>
            <person name="Yang D."/>
            <person name="Bader C.D."/>
            <person name="Teijaro C.N."/>
            <person name="Fluegel L."/>
            <person name="Davis C.M."/>
            <person name="Simpson J.R."/>
            <person name="Lauterbach L."/>
            <person name="Steele A.D."/>
            <person name="Gui C."/>
            <person name="Meng S."/>
            <person name="Li G."/>
            <person name="Viehrig K."/>
            <person name="Ye F."/>
            <person name="Su P."/>
            <person name="Kiefer A.F."/>
            <person name="Nichols A."/>
            <person name="Cepeda A.J."/>
            <person name="Yan W."/>
            <person name="Fan B."/>
            <person name="Jiang Y."/>
            <person name="Adhikari A."/>
            <person name="Zheng C.-J."/>
            <person name="Schuster L."/>
            <person name="Cowan T.M."/>
            <person name="Smanski M.J."/>
            <person name="Chevrette M.G."/>
            <person name="De Carvalho L.P.S."/>
            <person name="Shen B."/>
        </authorList>
    </citation>
    <scope>NUCLEOTIDE SEQUENCE [LARGE SCALE GENOMIC DNA]</scope>
    <source>
        <strain evidence="4 5">NPDC002593</strain>
    </source>
</reference>
<comment type="similarity">
    <text evidence="1">Belongs to the protein-tyrosine phosphatase family.</text>
</comment>
<comment type="caution">
    <text evidence="4">The sequence shown here is derived from an EMBL/GenBank/DDBJ whole genome shotgun (WGS) entry which is preliminary data.</text>
</comment>
<sequence length="269" mass="28614">MVHRSIRVVAALAAATAIAVGPAVGTALATDPPTATISVVTDTAARAVPVQGVVNARDIGGYRTTDGRVVRSGLVYRTGELTKATDADLATLTARTVRSIHDLRTSYERLLSPDRVPAGATENWNDVIGQAPPQVLASTLFAGADLYRAFITAPGANQAFADVLHDIARTSDGAVLYHCTAGKDRTGWMSAVLLTVLGVDRKTVDYDYLLSNYYRNARDGDMVDGVSQSALDAAFDQVDKSYGTFDNYVHQGLKLTDADIAALKTKLLR</sequence>
<gene>
    <name evidence="4" type="ORF">ACFYXQ_15200</name>
</gene>
<dbReference type="InterPro" id="IPR029021">
    <property type="entry name" value="Prot-tyrosine_phosphatase-like"/>
</dbReference>
<evidence type="ECO:0000313" key="5">
    <source>
        <dbReference type="Proteomes" id="UP001601992"/>
    </source>
</evidence>
<name>A0ABW6RYL5_9NOCA</name>
<dbReference type="PROSITE" id="PS50056">
    <property type="entry name" value="TYR_PHOSPHATASE_2"/>
    <property type="match status" value="1"/>
</dbReference>
<dbReference type="InterPro" id="IPR026893">
    <property type="entry name" value="Tyr/Ser_Pase_IphP-type"/>
</dbReference>
<dbReference type="RefSeq" id="WP_040823532.1">
    <property type="nucleotide sequence ID" value="NZ_JBIAQY010000004.1"/>
</dbReference>
<dbReference type="Pfam" id="PF13350">
    <property type="entry name" value="Y_phosphatase3"/>
    <property type="match status" value="1"/>
</dbReference>
<evidence type="ECO:0000259" key="3">
    <source>
        <dbReference type="PROSITE" id="PS50056"/>
    </source>
</evidence>
<dbReference type="Proteomes" id="UP001601992">
    <property type="component" value="Unassembled WGS sequence"/>
</dbReference>
<evidence type="ECO:0000313" key="4">
    <source>
        <dbReference type="EMBL" id="MFF3569118.1"/>
    </source>
</evidence>
<evidence type="ECO:0000256" key="2">
    <source>
        <dbReference type="SAM" id="SignalP"/>
    </source>
</evidence>
<dbReference type="PANTHER" id="PTHR31126">
    <property type="entry name" value="TYROSINE-PROTEIN PHOSPHATASE"/>
    <property type="match status" value="1"/>
</dbReference>
<feature type="domain" description="Tyrosine specific protein phosphatases" evidence="3">
    <location>
        <begin position="158"/>
        <end position="200"/>
    </location>
</feature>
<dbReference type="PANTHER" id="PTHR31126:SF1">
    <property type="entry name" value="TYROSINE SPECIFIC PROTEIN PHOSPHATASES DOMAIN-CONTAINING PROTEIN"/>
    <property type="match status" value="1"/>
</dbReference>
<feature type="chain" id="PRO_5045694905" evidence="2">
    <location>
        <begin position="30"/>
        <end position="269"/>
    </location>
</feature>
<keyword evidence="5" id="KW-1185">Reference proteome</keyword>
<dbReference type="Gene3D" id="3.90.190.10">
    <property type="entry name" value="Protein tyrosine phosphatase superfamily"/>
    <property type="match status" value="1"/>
</dbReference>
<organism evidence="4 5">
    <name type="scientific">Nocardia jiangxiensis</name>
    <dbReference type="NCBI Taxonomy" id="282685"/>
    <lineage>
        <taxon>Bacteria</taxon>
        <taxon>Bacillati</taxon>
        <taxon>Actinomycetota</taxon>
        <taxon>Actinomycetes</taxon>
        <taxon>Mycobacteriales</taxon>
        <taxon>Nocardiaceae</taxon>
        <taxon>Nocardia</taxon>
    </lineage>
</organism>
<keyword evidence="2" id="KW-0732">Signal</keyword>
<dbReference type="SUPFAM" id="SSF52799">
    <property type="entry name" value="(Phosphotyrosine protein) phosphatases II"/>
    <property type="match status" value="1"/>
</dbReference>
<feature type="signal peptide" evidence="2">
    <location>
        <begin position="1"/>
        <end position="29"/>
    </location>
</feature>
<protein>
    <submittedName>
        <fullName evidence="4">Tyrosine-protein phosphatase</fullName>
    </submittedName>
</protein>
<accession>A0ABW6RYL5</accession>
<dbReference type="EMBL" id="JBIAQY010000004">
    <property type="protein sequence ID" value="MFF3569118.1"/>
    <property type="molecule type" value="Genomic_DNA"/>
</dbReference>
<dbReference type="InterPro" id="IPR000387">
    <property type="entry name" value="Tyr_Pase_dom"/>
</dbReference>